<evidence type="ECO:0000256" key="7">
    <source>
        <dbReference type="ARBA" id="ARBA00022801"/>
    </source>
</evidence>
<evidence type="ECO:0000256" key="8">
    <source>
        <dbReference type="ARBA" id="ARBA00022884"/>
    </source>
</evidence>
<feature type="region of interest" description="Disordered" evidence="11">
    <location>
        <begin position="393"/>
        <end position="468"/>
    </location>
</feature>
<dbReference type="SUPFAM" id="SSF56672">
    <property type="entry name" value="DNA/RNA polymerases"/>
    <property type="match status" value="1"/>
</dbReference>
<feature type="compositionally biased region" description="Basic and acidic residues" evidence="11">
    <location>
        <begin position="200"/>
        <end position="210"/>
    </location>
</feature>
<dbReference type="GO" id="GO:0005634">
    <property type="term" value="C:nucleus"/>
    <property type="evidence" value="ECO:0007669"/>
    <property type="project" value="UniProtKB-ARBA"/>
</dbReference>
<dbReference type="InterPro" id="IPR012337">
    <property type="entry name" value="RNaseH-like_sf"/>
</dbReference>
<dbReference type="Pfam" id="PF00078">
    <property type="entry name" value="RVT_1"/>
    <property type="match status" value="1"/>
</dbReference>
<comment type="caution">
    <text evidence="14">The sequence shown here is derived from an EMBL/GenBank/DDBJ whole genome shotgun (WGS) entry which is preliminary data.</text>
</comment>
<dbReference type="InterPro" id="IPR036875">
    <property type="entry name" value="Znf_CCHC_sf"/>
</dbReference>
<feature type="compositionally biased region" description="Polar residues" evidence="11">
    <location>
        <begin position="1"/>
        <end position="10"/>
    </location>
</feature>
<feature type="region of interest" description="Disordered" evidence="11">
    <location>
        <begin position="809"/>
        <end position="872"/>
    </location>
</feature>
<dbReference type="GO" id="GO:0016787">
    <property type="term" value="F:hydrolase activity"/>
    <property type="evidence" value="ECO:0007669"/>
    <property type="project" value="UniProtKB-KW"/>
</dbReference>
<feature type="region of interest" description="Disordered" evidence="11">
    <location>
        <begin position="165"/>
        <end position="228"/>
    </location>
</feature>
<keyword evidence="15" id="KW-1185">Reference proteome</keyword>
<dbReference type="CDD" id="cd00303">
    <property type="entry name" value="retropepsin_like"/>
    <property type="match status" value="1"/>
</dbReference>
<dbReference type="InterPro" id="IPR001878">
    <property type="entry name" value="Znf_CCHC"/>
</dbReference>
<feature type="compositionally biased region" description="Basic and acidic residues" evidence="11">
    <location>
        <begin position="1880"/>
        <end position="1914"/>
    </location>
</feature>
<feature type="compositionally biased region" description="Basic and acidic residues" evidence="11">
    <location>
        <begin position="642"/>
        <end position="662"/>
    </location>
</feature>
<dbReference type="SMART" id="SM00343">
    <property type="entry name" value="ZnF_C2HC"/>
    <property type="match status" value="1"/>
</dbReference>
<feature type="region of interest" description="Disordered" evidence="11">
    <location>
        <begin position="1"/>
        <end position="90"/>
    </location>
</feature>
<feature type="compositionally biased region" description="Polar residues" evidence="11">
    <location>
        <begin position="134"/>
        <end position="145"/>
    </location>
</feature>
<dbReference type="Gene3D" id="3.10.10.10">
    <property type="entry name" value="HIV Type 1 Reverse Transcriptase, subunit A, domain 1"/>
    <property type="match status" value="1"/>
</dbReference>
<dbReference type="Pfam" id="PF03732">
    <property type="entry name" value="Retrotrans_gag"/>
    <property type="match status" value="1"/>
</dbReference>
<gene>
    <name evidence="14" type="ORF">TRAPUB_331</name>
</gene>
<dbReference type="Pfam" id="PF17921">
    <property type="entry name" value="Integrase_H2C2"/>
    <property type="match status" value="1"/>
</dbReference>
<dbReference type="InterPro" id="IPR021109">
    <property type="entry name" value="Peptidase_aspartic_dom_sf"/>
</dbReference>
<feature type="region of interest" description="Disordered" evidence="11">
    <location>
        <begin position="320"/>
        <end position="380"/>
    </location>
</feature>
<feature type="region of interest" description="Disordered" evidence="11">
    <location>
        <begin position="630"/>
        <end position="719"/>
    </location>
</feature>
<keyword evidence="10" id="KW-0479">Metal-binding</keyword>
<keyword evidence="3" id="KW-0808">Transferase</keyword>
<feature type="region of interest" description="Disordered" evidence="11">
    <location>
        <begin position="112"/>
        <end position="153"/>
    </location>
</feature>
<dbReference type="PANTHER" id="PTHR37984">
    <property type="entry name" value="PROTEIN CBG26694"/>
    <property type="match status" value="1"/>
</dbReference>
<dbReference type="PROSITE" id="PS50158">
    <property type="entry name" value="ZF_CCHC"/>
    <property type="match status" value="1"/>
</dbReference>
<accession>A0A1M2VME8</accession>
<dbReference type="EC" id="2.7.7.49" evidence="1"/>
<dbReference type="InterPro" id="IPR005162">
    <property type="entry name" value="Retrotrans_gag_dom"/>
</dbReference>
<feature type="compositionally biased region" description="Polar residues" evidence="11">
    <location>
        <begin position="72"/>
        <end position="85"/>
    </location>
</feature>
<evidence type="ECO:0000256" key="10">
    <source>
        <dbReference type="PROSITE-ProRule" id="PRU00047"/>
    </source>
</evidence>
<evidence type="ECO:0000256" key="11">
    <source>
        <dbReference type="SAM" id="MobiDB-lite"/>
    </source>
</evidence>
<dbReference type="GO" id="GO:0008270">
    <property type="term" value="F:zinc ion binding"/>
    <property type="evidence" value="ECO:0007669"/>
    <property type="project" value="UniProtKB-KW"/>
</dbReference>
<keyword evidence="7" id="KW-0378">Hydrolase</keyword>
<evidence type="ECO:0000259" key="12">
    <source>
        <dbReference type="PROSITE" id="PS50158"/>
    </source>
</evidence>
<evidence type="ECO:0000256" key="6">
    <source>
        <dbReference type="ARBA" id="ARBA00022759"/>
    </source>
</evidence>
<sequence length="2281" mass="252724">INSKNMSNRYNFRARAGGASAAQPNEPATGTPPAPDDETHNASLGSPLTRSPDGPSVIGGVYPGSERRPGVSYSQAVGSRTSSPLQGAGWETASAAALGSVTNNRKHRVTVEDVTDEDDRDGPWTTVVRRRARSTGSMPVNSEQATPPHRGPTLSAAQMAAVRNAKASMTDTERERVGRRMTRVQKTTRHSTSSSSRGEGPSRDKGKTVDARNWGAAGIPDEELSPDAQRRALDLYSVRTGSQNKDILDGYDTDDQREMLLYWKSLKASQLDRPDAGQSKDKEHAETAQTLSNVQERTVTLVRDGLHDEIAALRREIEDVRAQSQRKSSPAATPGETRREKNAHNRKAAKATKRAGHRDSARDPETSKQKKNSIYPVAQIEPGSYLGRAFADLTGLDSSDDDDDSSSNSSSSSGGSPSSSGSDGDGNVFASDSSSSSSPSSGEEPSKKKRKHKKRRTKKPVLKPEKPAMYDGRADTQVFHKFMRQMIEYLKGHTISNTMYASTVSNFLTGTAYSFWESTVAKEPHKWKLRKLFQGLFNHCFPADHRLRERERLRRCRQDERSVREYVHELETLLLTVGIDSERERVDKLWNGLSFSIQKELWKKQLTPIDATWAEVRSWAERIEIAERLGQRAGPRTGGRGYGERRNEGSGAARVKDRHPDTRFSNSRAPLTSSYRPPNPIASGANRYPLRSDATRAPNLGAPRRPAPGGQRSKLSDKERADLTAAGKCFLCKEVGHFANRCPKAQVVRSDRKGKPPGLTSYNVELGTARADAEELRALADSTESTAGISLHAVGWDWIDSVSHTSDVSCDNGSQFEDDETSHGFTSGTDAEFGSDPDSDASDSSDIDELSPSDSAAPRLLLPLSSHKGRPETQIGDLYAERAEELLAYHGPYCCQDVDIDRGDECSPNVYRTTDKLHVIFHWNMDDILIESADLKNPSFDIVKLFRRSVVAQKSPDHQACFLHDDDADTMGCALQRGVLRHLEREYPWPESDIEHFCSRRFCAFRREHAVRVKDMYLGIVVDIPIYLLENVSFDLLNFYARAAQRVYAPKPFTNDDLKGELRQLFRHEHWLRRQDNAHLSLLAVRPVSSGNHDPSPYLAVQRNAATPRDFSRLIPEPAVVVVLINGEPARALLDSGSLSDFMSAKLAHQLGIQAFELAKPLPVHLAVQGSRAKINYGCRAQLEYQRIKSERYFDIINLLSYDLILGTPFLFQHQVSLGFNPTAVVIGSPDARPIEGKQVRVLQSQAAELLDDRLEEARRELSEYAAPICKEASDSPLPPLRAINHRIPLIDPEKIYSWRPSKCPDAHRASWMEKRDAYLKSGRWKMSSARNTSPMLLLTKPGTGVKGIPPRLRVVCDLREQNANTLKVTSPLPDMEGILRRLARHPYRSLIDGKDTYEQIRVEPDHVSRTAMTTPDGNMVSLVLQQGDCNAVATYQGLMNHIFGPHIGVFMDVYLDDIAVYSDTLADHVRHVKQVVDILKQEQLYLSSTKLHFLCRELKVLGRIVDDQGIRMDPDKVDSVLNWKTPTNKELLRGFLGSVGYLADDIATIRIPMGILASMTGATASFKWEFTHQRAFDQIKRLVHVHREHRRQPLDYAPDAPPIWLVTDGSHGGVAGVVSQGLDFHNARVAAFFSAKLSSAQSNYPVHEIEMLAGVEAMQRHRDILLGCHFTWVTDHKGLVHLLEQRNLSGRQARWLEKISEFSFAVEYIPGAENVLADALSRIYSNDQPGTVRSPSEYVVFDTEGGPPVALSSSTISVPLLVEAEGRSHPALALADAGTSSAAPVAASASARPRRGHATVVAPHAALTSRMSAATLSPKRPRAATSLFANSTEVPLVKDPSLVARRKRAAPAPAETGRPETAAEFAKRVHRLVLHGPRVQREEGGSPDRSHSDATADRPADRIVGREPPRRLSDVQSASPIVAPEQIEASGADVPVAQDVAAENESSLLDHIASASEGTHLEAELKDRYGEDPFFQAILASPKQFKNFEVENGLIFLKDRSRDLLCVPDIRITGRNVREIVISHAHSLLAHLGPRKTSDLLRDHVWWKTLIADVQKFCDTCMTCKRSKPNNQKPYGLLNPLPVPSIPWEAIGIDFVGPLPVSKDRDASYDSITTIIDLLTGMVHLVPSRTTYRARDVAELVFAEVYKHHGLPKSIVSDRDVLFTSTFWAHLNKLIGVELRMSSAYHPESDGSTERANRTIGQMLRQCVGSNQKDWVAKLPAIEFAINMARSDSTGYAPFFLNTGRMPRPMIWDRSQKDEYPGVRAYAQKVKSGLRCHGGA</sequence>
<feature type="compositionally biased region" description="Basic residues" evidence="11">
    <location>
        <begin position="179"/>
        <end position="189"/>
    </location>
</feature>
<dbReference type="Proteomes" id="UP000184267">
    <property type="component" value="Unassembled WGS sequence"/>
</dbReference>
<dbReference type="InterPro" id="IPR050951">
    <property type="entry name" value="Retrovirus_Pol_polyprotein"/>
</dbReference>
<evidence type="ECO:0000256" key="1">
    <source>
        <dbReference type="ARBA" id="ARBA00012493"/>
    </source>
</evidence>
<dbReference type="InterPro" id="IPR043502">
    <property type="entry name" value="DNA/RNA_pol_sf"/>
</dbReference>
<keyword evidence="10" id="KW-0862">Zinc</keyword>
<dbReference type="InterPro" id="IPR000477">
    <property type="entry name" value="RT_dom"/>
</dbReference>
<dbReference type="InterPro" id="IPR041588">
    <property type="entry name" value="Integrase_H2C2"/>
</dbReference>
<dbReference type="OrthoDB" id="3249394at2759"/>
<evidence type="ECO:0000256" key="9">
    <source>
        <dbReference type="ARBA" id="ARBA00022918"/>
    </source>
</evidence>
<feature type="domain" description="Integrase catalytic" evidence="13">
    <location>
        <begin position="2084"/>
        <end position="2247"/>
    </location>
</feature>
<dbReference type="CDD" id="cd09274">
    <property type="entry name" value="RNase_HI_RT_Ty3"/>
    <property type="match status" value="1"/>
</dbReference>
<dbReference type="SUPFAM" id="SSF53098">
    <property type="entry name" value="Ribonuclease H-like"/>
    <property type="match status" value="1"/>
</dbReference>
<dbReference type="Gene3D" id="2.40.70.10">
    <property type="entry name" value="Acid Proteases"/>
    <property type="match status" value="1"/>
</dbReference>
<keyword evidence="6" id="KW-0255">Endonuclease</keyword>
<feature type="compositionally biased region" description="Polar residues" evidence="11">
    <location>
        <begin position="322"/>
        <end position="331"/>
    </location>
</feature>
<dbReference type="GO" id="GO:0004519">
    <property type="term" value="F:endonuclease activity"/>
    <property type="evidence" value="ECO:0007669"/>
    <property type="project" value="UniProtKB-KW"/>
</dbReference>
<proteinExistence type="predicted"/>
<keyword evidence="9" id="KW-0695">RNA-directed DNA polymerase</keyword>
<keyword evidence="4" id="KW-0548">Nucleotidyltransferase</keyword>
<feature type="compositionally biased region" description="Low complexity" evidence="11">
    <location>
        <begin position="852"/>
        <end position="866"/>
    </location>
</feature>
<feature type="compositionally biased region" description="Basic residues" evidence="11">
    <location>
        <begin position="344"/>
        <end position="356"/>
    </location>
</feature>
<dbReference type="SUPFAM" id="SSF50630">
    <property type="entry name" value="Acid proteases"/>
    <property type="match status" value="1"/>
</dbReference>
<feature type="region of interest" description="Disordered" evidence="11">
    <location>
        <begin position="270"/>
        <end position="292"/>
    </location>
</feature>
<feature type="compositionally biased region" description="Low complexity" evidence="11">
    <location>
        <begin position="406"/>
        <end position="443"/>
    </location>
</feature>
<dbReference type="Gene3D" id="3.30.420.10">
    <property type="entry name" value="Ribonuclease H-like superfamily/Ribonuclease H"/>
    <property type="match status" value="1"/>
</dbReference>
<evidence type="ECO:0000256" key="4">
    <source>
        <dbReference type="ARBA" id="ARBA00022695"/>
    </source>
</evidence>
<dbReference type="CDD" id="cd01647">
    <property type="entry name" value="RT_LTR"/>
    <property type="match status" value="1"/>
</dbReference>
<feature type="non-terminal residue" evidence="14">
    <location>
        <position position="1"/>
    </location>
</feature>
<feature type="compositionally biased region" description="Acidic residues" evidence="11">
    <location>
        <begin position="833"/>
        <end position="851"/>
    </location>
</feature>
<dbReference type="Gene3D" id="4.10.60.10">
    <property type="entry name" value="Zinc finger, CCHC-type"/>
    <property type="match status" value="1"/>
</dbReference>
<dbReference type="Gene3D" id="3.30.70.270">
    <property type="match status" value="2"/>
</dbReference>
<name>A0A1M2VME8_TRAPU</name>
<dbReference type="STRING" id="154538.A0A1M2VME8"/>
<feature type="compositionally biased region" description="Polar residues" evidence="11">
    <location>
        <begin position="663"/>
        <end position="676"/>
    </location>
</feature>
<keyword evidence="5" id="KW-0540">Nuclease</keyword>
<organism evidence="14 15">
    <name type="scientific">Trametes pubescens</name>
    <name type="common">White-rot fungus</name>
    <dbReference type="NCBI Taxonomy" id="154538"/>
    <lineage>
        <taxon>Eukaryota</taxon>
        <taxon>Fungi</taxon>
        <taxon>Dikarya</taxon>
        <taxon>Basidiomycota</taxon>
        <taxon>Agaricomycotina</taxon>
        <taxon>Agaricomycetes</taxon>
        <taxon>Polyporales</taxon>
        <taxon>Polyporaceae</taxon>
        <taxon>Trametes</taxon>
    </lineage>
</organism>
<evidence type="ECO:0000313" key="15">
    <source>
        <dbReference type="Proteomes" id="UP000184267"/>
    </source>
</evidence>
<dbReference type="GO" id="GO:0003964">
    <property type="term" value="F:RNA-directed DNA polymerase activity"/>
    <property type="evidence" value="ECO:0007669"/>
    <property type="project" value="UniProtKB-KW"/>
</dbReference>
<feature type="compositionally biased region" description="Basic and acidic residues" evidence="11">
    <location>
        <begin position="270"/>
        <end position="286"/>
    </location>
</feature>
<keyword evidence="8" id="KW-0694">RNA-binding</keyword>
<keyword evidence="2" id="KW-0507">mRNA processing</keyword>
<dbReference type="GO" id="GO:0003723">
    <property type="term" value="F:RNA binding"/>
    <property type="evidence" value="ECO:0007669"/>
    <property type="project" value="UniProtKB-KW"/>
</dbReference>
<dbReference type="InterPro" id="IPR001584">
    <property type="entry name" value="Integrase_cat-core"/>
</dbReference>
<dbReference type="GO" id="GO:0006397">
    <property type="term" value="P:mRNA processing"/>
    <property type="evidence" value="ECO:0007669"/>
    <property type="project" value="UniProtKB-KW"/>
</dbReference>
<protein>
    <recommendedName>
        <fullName evidence="1">RNA-directed DNA polymerase</fullName>
        <ecNumber evidence="1">2.7.7.49</ecNumber>
    </recommendedName>
</protein>
<dbReference type="SUPFAM" id="SSF57756">
    <property type="entry name" value="Retrovirus zinc finger-like domains"/>
    <property type="match status" value="1"/>
</dbReference>
<dbReference type="GO" id="GO:0015074">
    <property type="term" value="P:DNA integration"/>
    <property type="evidence" value="ECO:0007669"/>
    <property type="project" value="InterPro"/>
</dbReference>
<dbReference type="Pfam" id="PF17917">
    <property type="entry name" value="RT_RNaseH"/>
    <property type="match status" value="1"/>
</dbReference>
<dbReference type="Gene3D" id="1.10.340.70">
    <property type="match status" value="1"/>
</dbReference>
<dbReference type="OMA" id="EYMADIS"/>
<dbReference type="PROSITE" id="PS50994">
    <property type="entry name" value="INTEGRASE"/>
    <property type="match status" value="1"/>
</dbReference>
<feature type="domain" description="CCHC-type" evidence="12">
    <location>
        <begin position="728"/>
        <end position="744"/>
    </location>
</feature>
<dbReference type="InterPro" id="IPR043128">
    <property type="entry name" value="Rev_trsase/Diguanyl_cyclase"/>
</dbReference>
<feature type="region of interest" description="Disordered" evidence="11">
    <location>
        <begin position="1876"/>
        <end position="1919"/>
    </location>
</feature>
<dbReference type="InterPro" id="IPR041373">
    <property type="entry name" value="RT_RNaseH"/>
</dbReference>
<evidence type="ECO:0000256" key="5">
    <source>
        <dbReference type="ARBA" id="ARBA00022722"/>
    </source>
</evidence>
<dbReference type="Pfam" id="PF08284">
    <property type="entry name" value="RVP_2"/>
    <property type="match status" value="1"/>
</dbReference>
<dbReference type="EMBL" id="MNAD01001013">
    <property type="protein sequence ID" value="OJT08771.1"/>
    <property type="molecule type" value="Genomic_DNA"/>
</dbReference>
<dbReference type="PANTHER" id="PTHR37984:SF5">
    <property type="entry name" value="PROTEIN NYNRIN-LIKE"/>
    <property type="match status" value="1"/>
</dbReference>
<evidence type="ECO:0000256" key="2">
    <source>
        <dbReference type="ARBA" id="ARBA00022664"/>
    </source>
</evidence>
<dbReference type="InterPro" id="IPR036397">
    <property type="entry name" value="RNaseH_sf"/>
</dbReference>
<evidence type="ECO:0000313" key="14">
    <source>
        <dbReference type="EMBL" id="OJT08771.1"/>
    </source>
</evidence>
<feature type="compositionally biased region" description="Basic and acidic residues" evidence="11">
    <location>
        <begin position="357"/>
        <end position="368"/>
    </location>
</feature>
<evidence type="ECO:0000256" key="3">
    <source>
        <dbReference type="ARBA" id="ARBA00022679"/>
    </source>
</evidence>
<keyword evidence="10" id="KW-0863">Zinc-finger</keyword>
<feature type="compositionally biased region" description="Basic residues" evidence="11">
    <location>
        <begin position="447"/>
        <end position="461"/>
    </location>
</feature>
<reference evidence="14 15" key="1">
    <citation type="submission" date="2016-10" db="EMBL/GenBank/DDBJ databases">
        <title>Genome sequence of the basidiomycete white-rot fungus Trametes pubescens.</title>
        <authorList>
            <person name="Makela M.R."/>
            <person name="Granchi Z."/>
            <person name="Peng M."/>
            <person name="De Vries R.P."/>
            <person name="Grigoriev I."/>
            <person name="Riley R."/>
            <person name="Hilden K."/>
        </authorList>
    </citation>
    <scope>NUCLEOTIDE SEQUENCE [LARGE SCALE GENOMIC DNA]</scope>
    <source>
        <strain evidence="14 15">FBCC735</strain>
    </source>
</reference>
<evidence type="ECO:0000259" key="13">
    <source>
        <dbReference type="PROSITE" id="PS50994"/>
    </source>
</evidence>